<accession>A0ABY3CAV4</accession>
<reference evidence="1 2" key="1">
    <citation type="journal article" date="2019" name="Antonie Van Leeuwenhoek">
        <title>Description of 'Ca. Methylobacter oryzae' KRF1, a novel species from the environmentally important Methylobacter clade 2.</title>
        <authorList>
            <person name="Khatri K."/>
            <person name="Mohite J.A."/>
            <person name="Pandit P.S."/>
            <person name="Bahulikar R."/>
            <person name="Rahalkar M.C."/>
        </authorList>
    </citation>
    <scope>NUCLEOTIDE SEQUENCE [LARGE SCALE GENOMIC DNA]</scope>
    <source>
        <strain evidence="1 2">KRF1</strain>
    </source>
</reference>
<dbReference type="EMBL" id="RYFG02000088">
    <property type="protein sequence ID" value="TRW95615.1"/>
    <property type="molecule type" value="Genomic_DNA"/>
</dbReference>
<dbReference type="InterPro" id="IPR018841">
    <property type="entry name" value="DUF2442"/>
</dbReference>
<dbReference type="Proteomes" id="UP000733744">
    <property type="component" value="Unassembled WGS sequence"/>
</dbReference>
<organism evidence="1 2">
    <name type="scientific">Candidatus Methylobacter oryzae</name>
    <dbReference type="NCBI Taxonomy" id="2497749"/>
    <lineage>
        <taxon>Bacteria</taxon>
        <taxon>Pseudomonadati</taxon>
        <taxon>Pseudomonadota</taxon>
        <taxon>Gammaproteobacteria</taxon>
        <taxon>Methylococcales</taxon>
        <taxon>Methylococcaceae</taxon>
        <taxon>Methylobacter</taxon>
    </lineage>
</organism>
<dbReference type="Gene3D" id="3.30.2020.10">
    <property type="entry name" value="NE0471-like N-terminal domain"/>
    <property type="match status" value="1"/>
</dbReference>
<dbReference type="InterPro" id="IPR036782">
    <property type="entry name" value="NE0471-like_N"/>
</dbReference>
<sequence>MNKVITVYPLLHQHLFVEMADGQRGEFDMTPYLESDFFSALKDDAYFKQVTVFFRGVGWPDGQDIGPDTIEAGLVKSRNL</sequence>
<dbReference type="SUPFAM" id="SSF143880">
    <property type="entry name" value="NE0471 N-terminal domain-like"/>
    <property type="match status" value="1"/>
</dbReference>
<evidence type="ECO:0000313" key="1">
    <source>
        <dbReference type="EMBL" id="TRW95615.1"/>
    </source>
</evidence>
<comment type="caution">
    <text evidence="1">The sequence shown here is derived from an EMBL/GenBank/DDBJ whole genome shotgun (WGS) entry which is preliminary data.</text>
</comment>
<dbReference type="Pfam" id="PF10387">
    <property type="entry name" value="DUF2442"/>
    <property type="match status" value="1"/>
</dbReference>
<proteinExistence type="predicted"/>
<gene>
    <name evidence="1" type="ORF">EKO24_009805</name>
</gene>
<dbReference type="RefSeq" id="WP_127029152.1">
    <property type="nucleotide sequence ID" value="NZ_RYFG02000088.1"/>
</dbReference>
<protein>
    <submittedName>
        <fullName evidence="1">DUF2442 domain-containing protein</fullName>
    </submittedName>
</protein>
<keyword evidence="2" id="KW-1185">Reference proteome</keyword>
<name>A0ABY3CAV4_9GAMM</name>
<evidence type="ECO:0000313" key="2">
    <source>
        <dbReference type="Proteomes" id="UP000733744"/>
    </source>
</evidence>